<dbReference type="EMBL" id="KP712786">
    <property type="protein sequence ID" value="AKL82816.1"/>
    <property type="molecule type" value="Genomic_DNA"/>
</dbReference>
<name>A0A0H3WK36_SACPA</name>
<proteinExistence type="predicted"/>
<dbReference type="Gene3D" id="3.10.28.10">
    <property type="entry name" value="Homing endonucleases"/>
    <property type="match status" value="1"/>
</dbReference>
<evidence type="ECO:0000313" key="1">
    <source>
        <dbReference type="EMBL" id="AKL82816.1"/>
    </source>
</evidence>
<evidence type="ECO:0008006" key="2">
    <source>
        <dbReference type="Google" id="ProtNLM"/>
    </source>
</evidence>
<dbReference type="AlphaFoldDB" id="A0A0H3WK36"/>
<dbReference type="SUPFAM" id="SSF55608">
    <property type="entry name" value="Homing endonucleases"/>
    <property type="match status" value="1"/>
</dbReference>
<keyword evidence="1" id="KW-0496">Mitochondrion</keyword>
<dbReference type="InterPro" id="IPR027434">
    <property type="entry name" value="Homing_endonucl"/>
</dbReference>
<organism evidence="1">
    <name type="scientific">Saccharomyces paradoxus</name>
    <name type="common">Yeast</name>
    <name type="synonym">Saccharomyces douglasii</name>
    <dbReference type="NCBI Taxonomy" id="27291"/>
    <lineage>
        <taxon>Eukaryota</taxon>
        <taxon>Fungi</taxon>
        <taxon>Dikarya</taxon>
        <taxon>Ascomycota</taxon>
        <taxon>Saccharomycotina</taxon>
        <taxon>Saccharomycetes</taxon>
        <taxon>Saccharomycetales</taxon>
        <taxon>Saccharomycetaceae</taxon>
        <taxon>Saccharomyces</taxon>
    </lineage>
</organism>
<protein>
    <recommendedName>
        <fullName evidence="2">Homing endonuclease LAGLIDADG domain-containing protein</fullName>
    </recommendedName>
</protein>
<sequence>MYNTSTWKTNTNLIGFTNTNNMKMLPIINNFIFISTGARTHYGSRNPVRRNMHMDNKSLIMANNKLYNNTLLNKIKDTTFMSMKHFKNWLLGFVVGDGYFGIKKNMTHSFNIT</sequence>
<accession>A0A0H3WK36</accession>
<gene>
    <name evidence="1" type="primary">orf113</name>
</gene>
<reference evidence="1" key="1">
    <citation type="journal article" date="2015" name="G3 (Bethesda)">
        <title>A Dynamic Mobile DNA Family in the Yeast Mitochondrial Genome.</title>
        <authorList>
            <person name="Wu B."/>
            <person name="Hao W."/>
        </authorList>
    </citation>
    <scope>NUCLEOTIDE SEQUENCE</scope>
    <source>
        <strain evidence="1">IFO1804</strain>
    </source>
</reference>
<geneLocation type="mitochondrion" evidence="1"/>